<evidence type="ECO:0000313" key="7">
    <source>
        <dbReference type="EMBL" id="KXS97552.1"/>
    </source>
</evidence>
<evidence type="ECO:0000313" key="8">
    <source>
        <dbReference type="Proteomes" id="UP000070133"/>
    </source>
</evidence>
<organism evidence="7 8">
    <name type="scientific">Pseudocercospora eumusae</name>
    <dbReference type="NCBI Taxonomy" id="321146"/>
    <lineage>
        <taxon>Eukaryota</taxon>
        <taxon>Fungi</taxon>
        <taxon>Dikarya</taxon>
        <taxon>Ascomycota</taxon>
        <taxon>Pezizomycotina</taxon>
        <taxon>Dothideomycetes</taxon>
        <taxon>Dothideomycetidae</taxon>
        <taxon>Mycosphaerellales</taxon>
        <taxon>Mycosphaerellaceae</taxon>
        <taxon>Pseudocercospora</taxon>
    </lineage>
</organism>
<dbReference type="AlphaFoldDB" id="A0A139H564"/>
<dbReference type="InterPro" id="IPR003953">
    <property type="entry name" value="FAD-dep_OxRdtase_2_FAD-bd"/>
</dbReference>
<name>A0A139H564_9PEZI</name>
<dbReference type="Pfam" id="PF00890">
    <property type="entry name" value="FAD_binding_2"/>
    <property type="match status" value="1"/>
</dbReference>
<reference evidence="7 8" key="1">
    <citation type="submission" date="2015-07" db="EMBL/GenBank/DDBJ databases">
        <title>Comparative genomics of the Sigatoka disease complex on banana suggests a link between parallel evolutionary changes in Pseudocercospora fijiensis and Pseudocercospora eumusae and increased virulence on the banana host.</title>
        <authorList>
            <person name="Chang T.-C."/>
            <person name="Salvucci A."/>
            <person name="Crous P.W."/>
            <person name="Stergiopoulos I."/>
        </authorList>
    </citation>
    <scope>NUCLEOTIDE SEQUENCE [LARGE SCALE GENOMIC DNA]</scope>
    <source>
        <strain evidence="7 8">CBS 114824</strain>
    </source>
</reference>
<feature type="domain" description="FAD-dependent oxidoreductase 2 FAD-binding" evidence="6">
    <location>
        <begin position="57"/>
        <end position="138"/>
    </location>
</feature>
<keyword evidence="4" id="KW-0560">Oxidoreductase</keyword>
<evidence type="ECO:0000256" key="1">
    <source>
        <dbReference type="ARBA" id="ARBA00001974"/>
    </source>
</evidence>
<dbReference type="FunFam" id="3.50.50.60:FF:000270">
    <property type="entry name" value="FAD/NAD(P)-binding domain-containing protein"/>
    <property type="match status" value="1"/>
</dbReference>
<dbReference type="STRING" id="321146.A0A139H564"/>
<accession>A0A139H564</accession>
<dbReference type="EMBL" id="LFZN01000139">
    <property type="protein sequence ID" value="KXS97552.1"/>
    <property type="molecule type" value="Genomic_DNA"/>
</dbReference>
<dbReference type="SUPFAM" id="SSF51905">
    <property type="entry name" value="FAD/NAD(P)-binding domain"/>
    <property type="match status" value="1"/>
</dbReference>
<dbReference type="InterPro" id="IPR036188">
    <property type="entry name" value="FAD/NAD-bd_sf"/>
</dbReference>
<dbReference type="PRINTS" id="PR00420">
    <property type="entry name" value="RNGMNOXGNASE"/>
</dbReference>
<evidence type="ECO:0000256" key="3">
    <source>
        <dbReference type="ARBA" id="ARBA00022630"/>
    </source>
</evidence>
<evidence type="ECO:0000256" key="5">
    <source>
        <dbReference type="ARBA" id="ARBA00023033"/>
    </source>
</evidence>
<dbReference type="Proteomes" id="UP000070133">
    <property type="component" value="Unassembled WGS sequence"/>
</dbReference>
<keyword evidence="8" id="KW-1185">Reference proteome</keyword>
<evidence type="ECO:0000259" key="6">
    <source>
        <dbReference type="Pfam" id="PF00890"/>
    </source>
</evidence>
<dbReference type="PANTHER" id="PTHR13789:SF315">
    <property type="entry name" value="FAD-DEPENDENT MONOOXYGENASE MDPD"/>
    <property type="match status" value="1"/>
</dbReference>
<dbReference type="InterPro" id="IPR050493">
    <property type="entry name" value="FAD-dep_Monooxygenase_BioMet"/>
</dbReference>
<dbReference type="GO" id="GO:0004497">
    <property type="term" value="F:monooxygenase activity"/>
    <property type="evidence" value="ECO:0007669"/>
    <property type="project" value="UniProtKB-KW"/>
</dbReference>
<comment type="similarity">
    <text evidence="2">Belongs to the paxM FAD-dependent monooxygenase family.</text>
</comment>
<comment type="caution">
    <text evidence="7">The sequence shown here is derived from an EMBL/GenBank/DDBJ whole genome shotgun (WGS) entry which is preliminary data.</text>
</comment>
<evidence type="ECO:0000256" key="4">
    <source>
        <dbReference type="ARBA" id="ARBA00023002"/>
    </source>
</evidence>
<keyword evidence="3" id="KW-0285">Flavoprotein</keyword>
<gene>
    <name evidence="7" type="ORF">AC578_9777</name>
</gene>
<protein>
    <recommendedName>
        <fullName evidence="6">FAD-dependent oxidoreductase 2 FAD-binding domain-containing protein</fullName>
    </recommendedName>
</protein>
<keyword evidence="5" id="KW-0503">Monooxygenase</keyword>
<dbReference type="OrthoDB" id="16820at2759"/>
<comment type="cofactor">
    <cofactor evidence="1">
        <name>FAD</name>
        <dbReference type="ChEBI" id="CHEBI:57692"/>
    </cofactor>
</comment>
<dbReference type="Gene3D" id="3.50.50.60">
    <property type="entry name" value="FAD/NAD(P)-binding domain"/>
    <property type="match status" value="1"/>
</dbReference>
<sequence length="529" mass="59248">MCPIGSHAGTITKCGLSWCIPKTHPPNNFYHQNLIMAVLQEGLEPKPVGSYPKTGIDVLIVGTGLAGLTAAIECIRKGHNVRVLERNATINTQGDMYFMGLSATKFFKHWPEMKAEYDSIGIHNAWIETFKHSGERMIPPLSVAERLRDAGLDPKTPPGTFQMRPLIYRMFVRQVEKLGVNVEFNRRVVDYFEDEKSGKGGCVTDDGKRYEADVVIAADGVGSKSQKLVGGQVRARSSGRAMWRAAFPIENLEKNPEVKDFFKMVGPDGDCPCVRTFLGPGTYALTLTRPDTMIWIINHNATGSSAENWNNTIDYQEVLDEMDKGIGSKPWADIFKELVKTTPPKTIVNFELLWRDPQPSWTSPGARVIQIGDSAHSYLPASSNGATQAIEDAVSLATCLQLSAGNIPEAVRSHIRFRFIRNACAQKLGFSNAELLQETDWEKVALDPRRAQPKLPKWVWSHDPETYTYKHYHANVKDMEAGISFDDSEIAKQDPNFPRGYQYEPWTIDWIMECMRKGVPVDLGPGQWE</sequence>
<dbReference type="PANTHER" id="PTHR13789">
    <property type="entry name" value="MONOOXYGENASE"/>
    <property type="match status" value="1"/>
</dbReference>
<proteinExistence type="inferred from homology"/>
<evidence type="ECO:0000256" key="2">
    <source>
        <dbReference type="ARBA" id="ARBA00007992"/>
    </source>
</evidence>